<dbReference type="InterPro" id="IPR010359">
    <property type="entry name" value="IrrE_HExxH"/>
</dbReference>
<sequence length="393" mass="43859">MNNAKSPNSEFVGKRLENMRWKRGLTKKGLAEIADIDQHLISAFESGGKAPSREQVHRLAEALHVKESYFYLEWQSDLTQEDLSFRAPTKTTVRNKNAAIAIAAQGVELRSWIEKHYSLPKEDLPDYSFCVNGGDGPEAAAEFLRAHWNLGNQPIGNMIQLLELHGIAVFSAREENADLRFDAFSFFTDGQPYVFLSTSKTPERDRFDAAHELGHLVMHNSPVHKETKTRESEANLFASAFLMPAADVKAVCPFNASINAVKNLKIRWGVAATALCTRLFQLDMSTDWVRYSVMKGLAKEGYRSGEPGSGMHHEKSKICSQVLRDLMKRHEMSKLSSDLCQEPNDIASLTFNCLPIVKSSPQFGVKSVGLLDSRQRAHDLGLHVVDGGLELDV</sequence>
<dbReference type="InterPro" id="IPR010982">
    <property type="entry name" value="Lambda_DNA-bd_dom_sf"/>
</dbReference>
<feature type="domain" description="HTH cro/C1-type" evidence="2">
    <location>
        <begin position="16"/>
        <end position="70"/>
    </location>
</feature>
<dbReference type="GO" id="GO:0003677">
    <property type="term" value="F:DNA binding"/>
    <property type="evidence" value="ECO:0007669"/>
    <property type="project" value="InterPro"/>
</dbReference>
<accession>A0A413KCL1</accession>
<organism evidence="3 4">
    <name type="scientific">Bifidobacterium pseudocatenulatum</name>
    <dbReference type="NCBI Taxonomy" id="28026"/>
    <lineage>
        <taxon>Bacteria</taxon>
        <taxon>Bacillati</taxon>
        <taxon>Actinomycetota</taxon>
        <taxon>Actinomycetes</taxon>
        <taxon>Bifidobacteriales</taxon>
        <taxon>Bifidobacteriaceae</taxon>
        <taxon>Bifidobacterium</taxon>
    </lineage>
</organism>
<dbReference type="InterPro" id="IPR001387">
    <property type="entry name" value="Cro/C1-type_HTH"/>
</dbReference>
<reference evidence="3 4" key="1">
    <citation type="submission" date="2018-08" db="EMBL/GenBank/DDBJ databases">
        <title>A genome reference for cultivated species of the human gut microbiota.</title>
        <authorList>
            <person name="Zou Y."/>
            <person name="Xue W."/>
            <person name="Luo G."/>
        </authorList>
    </citation>
    <scope>NUCLEOTIDE SEQUENCE [LARGE SCALE GENOMIC DNA]</scope>
    <source>
        <strain evidence="3 4">CF01-1</strain>
    </source>
</reference>
<evidence type="ECO:0000313" key="3">
    <source>
        <dbReference type="EMBL" id="RGY76799.1"/>
    </source>
</evidence>
<dbReference type="PROSITE" id="PS50943">
    <property type="entry name" value="HTH_CROC1"/>
    <property type="match status" value="1"/>
</dbReference>
<name>A0A413KCL1_BIFPS</name>
<dbReference type="Pfam" id="PF06114">
    <property type="entry name" value="Peptidase_M78"/>
    <property type="match status" value="1"/>
</dbReference>
<gene>
    <name evidence="3" type="ORF">DXA22_05390</name>
</gene>
<dbReference type="SUPFAM" id="SSF47413">
    <property type="entry name" value="lambda repressor-like DNA-binding domains"/>
    <property type="match status" value="1"/>
</dbReference>
<dbReference type="PANTHER" id="PTHR43236">
    <property type="entry name" value="ANTITOXIN HIGA1"/>
    <property type="match status" value="1"/>
</dbReference>
<dbReference type="Gene3D" id="1.10.260.40">
    <property type="entry name" value="lambda repressor-like DNA-binding domains"/>
    <property type="match status" value="1"/>
</dbReference>
<dbReference type="Proteomes" id="UP000284163">
    <property type="component" value="Unassembled WGS sequence"/>
</dbReference>
<dbReference type="SMART" id="SM00530">
    <property type="entry name" value="HTH_XRE"/>
    <property type="match status" value="1"/>
</dbReference>
<comment type="similarity">
    <text evidence="1">Belongs to the short-chain fatty acyl-CoA assimilation regulator (ScfR) family.</text>
</comment>
<protein>
    <submittedName>
        <fullName evidence="3">ImmA/IrrE family metallo-endopeptidase</fullName>
    </submittedName>
</protein>
<dbReference type="InterPro" id="IPR052345">
    <property type="entry name" value="Rad_response_metalloprotease"/>
</dbReference>
<dbReference type="CDD" id="cd00093">
    <property type="entry name" value="HTH_XRE"/>
    <property type="match status" value="1"/>
</dbReference>
<proteinExistence type="inferred from homology"/>
<dbReference type="AlphaFoldDB" id="A0A413KCL1"/>
<dbReference type="PANTHER" id="PTHR43236:SF1">
    <property type="entry name" value="BLL7220 PROTEIN"/>
    <property type="match status" value="1"/>
</dbReference>
<dbReference type="Gene3D" id="1.10.10.2910">
    <property type="match status" value="1"/>
</dbReference>
<dbReference type="EMBL" id="QSDK01000006">
    <property type="protein sequence ID" value="RGY76799.1"/>
    <property type="molecule type" value="Genomic_DNA"/>
</dbReference>
<dbReference type="RefSeq" id="WP_118233736.1">
    <property type="nucleotide sequence ID" value="NZ_CP187539.1"/>
</dbReference>
<evidence type="ECO:0000256" key="1">
    <source>
        <dbReference type="ARBA" id="ARBA00007227"/>
    </source>
</evidence>
<dbReference type="Pfam" id="PF12844">
    <property type="entry name" value="HTH_19"/>
    <property type="match status" value="1"/>
</dbReference>
<evidence type="ECO:0000313" key="4">
    <source>
        <dbReference type="Proteomes" id="UP000284163"/>
    </source>
</evidence>
<comment type="caution">
    <text evidence="3">The sequence shown here is derived from an EMBL/GenBank/DDBJ whole genome shotgun (WGS) entry which is preliminary data.</text>
</comment>
<evidence type="ECO:0000259" key="2">
    <source>
        <dbReference type="PROSITE" id="PS50943"/>
    </source>
</evidence>